<organism evidence="2 3">
    <name type="scientific">Botryotinia fuckeliana (strain T4)</name>
    <name type="common">Noble rot fungus</name>
    <name type="synonym">Botrytis cinerea</name>
    <dbReference type="NCBI Taxonomy" id="999810"/>
    <lineage>
        <taxon>Eukaryota</taxon>
        <taxon>Fungi</taxon>
        <taxon>Dikarya</taxon>
        <taxon>Ascomycota</taxon>
        <taxon>Pezizomycotina</taxon>
        <taxon>Leotiomycetes</taxon>
        <taxon>Helotiales</taxon>
        <taxon>Sclerotiniaceae</taxon>
        <taxon>Botrytis</taxon>
    </lineage>
</organism>
<accession>G2Y8H8</accession>
<protein>
    <submittedName>
        <fullName evidence="2">Uncharacterized protein</fullName>
    </submittedName>
</protein>
<dbReference type="InParanoid" id="G2Y8H8"/>
<sequence length="52" mass="5483">MGHVSELSVGGARERNGRSAAPEPPSLSGEAGGWSIHTVYCPQDDPLCLFSR</sequence>
<evidence type="ECO:0000256" key="1">
    <source>
        <dbReference type="SAM" id="MobiDB-lite"/>
    </source>
</evidence>
<dbReference type="AlphaFoldDB" id="G2Y8H8"/>
<evidence type="ECO:0000313" key="2">
    <source>
        <dbReference type="EMBL" id="CCD34086.1"/>
    </source>
</evidence>
<dbReference type="EMBL" id="FQ790298">
    <property type="protein sequence ID" value="CCD34086.1"/>
    <property type="molecule type" value="Genomic_DNA"/>
</dbReference>
<gene>
    <name evidence="2" type="ORF">BofuT4_uP106250.1</name>
</gene>
<dbReference type="HOGENOM" id="CLU_3086975_0_0_1"/>
<feature type="region of interest" description="Disordered" evidence="1">
    <location>
        <begin position="1"/>
        <end position="35"/>
    </location>
</feature>
<evidence type="ECO:0000313" key="3">
    <source>
        <dbReference type="Proteomes" id="UP000008177"/>
    </source>
</evidence>
<name>G2Y8H8_BOTF4</name>
<reference evidence="3" key="1">
    <citation type="journal article" date="2011" name="PLoS Genet.">
        <title>Genomic analysis of the necrotrophic fungal pathogens Sclerotinia sclerotiorum and Botrytis cinerea.</title>
        <authorList>
            <person name="Amselem J."/>
            <person name="Cuomo C.A."/>
            <person name="van Kan J.A."/>
            <person name="Viaud M."/>
            <person name="Benito E.P."/>
            <person name="Couloux A."/>
            <person name="Coutinho P.M."/>
            <person name="de Vries R.P."/>
            <person name="Dyer P.S."/>
            <person name="Fillinger S."/>
            <person name="Fournier E."/>
            <person name="Gout L."/>
            <person name="Hahn M."/>
            <person name="Kohn L."/>
            <person name="Lapalu N."/>
            <person name="Plummer K.M."/>
            <person name="Pradier J.M."/>
            <person name="Quevillon E."/>
            <person name="Sharon A."/>
            <person name="Simon A."/>
            <person name="ten Have A."/>
            <person name="Tudzynski B."/>
            <person name="Tudzynski P."/>
            <person name="Wincker P."/>
            <person name="Andrew M."/>
            <person name="Anthouard V."/>
            <person name="Beever R.E."/>
            <person name="Beffa R."/>
            <person name="Benoit I."/>
            <person name="Bouzid O."/>
            <person name="Brault B."/>
            <person name="Chen Z."/>
            <person name="Choquer M."/>
            <person name="Collemare J."/>
            <person name="Cotton P."/>
            <person name="Danchin E.G."/>
            <person name="Da Silva C."/>
            <person name="Gautier A."/>
            <person name="Giraud C."/>
            <person name="Giraud T."/>
            <person name="Gonzalez C."/>
            <person name="Grossetete S."/>
            <person name="Guldener U."/>
            <person name="Henrissat B."/>
            <person name="Howlett B.J."/>
            <person name="Kodira C."/>
            <person name="Kretschmer M."/>
            <person name="Lappartient A."/>
            <person name="Leroch M."/>
            <person name="Levis C."/>
            <person name="Mauceli E."/>
            <person name="Neuveglise C."/>
            <person name="Oeser B."/>
            <person name="Pearson M."/>
            <person name="Poulain J."/>
            <person name="Poussereau N."/>
            <person name="Quesneville H."/>
            <person name="Rascle C."/>
            <person name="Schumacher J."/>
            <person name="Segurens B."/>
            <person name="Sexton A."/>
            <person name="Silva E."/>
            <person name="Sirven C."/>
            <person name="Soanes D.M."/>
            <person name="Talbot N.J."/>
            <person name="Templeton M."/>
            <person name="Yandava C."/>
            <person name="Yarden O."/>
            <person name="Zeng Q."/>
            <person name="Rollins J.A."/>
            <person name="Lebrun M.H."/>
            <person name="Dickman M."/>
        </authorList>
    </citation>
    <scope>NUCLEOTIDE SEQUENCE [LARGE SCALE GENOMIC DNA]</scope>
    <source>
        <strain evidence="3">T4</strain>
    </source>
</reference>
<proteinExistence type="predicted"/>
<dbReference type="Proteomes" id="UP000008177">
    <property type="component" value="Unplaced contigs"/>
</dbReference>